<evidence type="ECO:0000313" key="2">
    <source>
        <dbReference type="EMBL" id="BAI81506.1"/>
    </source>
</evidence>
<reference evidence="2 3" key="1">
    <citation type="journal article" date="2010" name="DNA Res.">
        <title>Bacterial lifestyle in a deep-sea hydrothermal vent chimney revealed by the genome sequence of the thermophilic bacterium Deferribacter desulfuricans SSM1.</title>
        <authorList>
            <person name="Takaki Y."/>
            <person name="Shimamura S."/>
            <person name="Nakagawa S."/>
            <person name="Fukuhara Y."/>
            <person name="Horikawa H."/>
            <person name="Ankai A."/>
            <person name="Harada T."/>
            <person name="Hosoyama A."/>
            <person name="Oguchi A."/>
            <person name="Fukui S."/>
            <person name="Fujita N."/>
            <person name="Takami H."/>
            <person name="Takai K."/>
        </authorList>
    </citation>
    <scope>NUCLEOTIDE SEQUENCE [LARGE SCALE GENOMIC DNA]</scope>
    <source>
        <strain evidence="3">DSM 14783 / JCM 11476 / NBRC 101012 / SSM1</strain>
    </source>
</reference>
<name>D3P9W6_DEFDS</name>
<dbReference type="SUPFAM" id="SSF53807">
    <property type="entry name" value="Helical backbone' metal receptor"/>
    <property type="match status" value="1"/>
</dbReference>
<dbReference type="InterPro" id="IPR002491">
    <property type="entry name" value="ABC_transptr_periplasmic_BD"/>
</dbReference>
<dbReference type="InterPro" id="IPR050902">
    <property type="entry name" value="ABC_Transporter_SBP"/>
</dbReference>
<dbReference type="Proteomes" id="UP000001520">
    <property type="component" value="Chromosome"/>
</dbReference>
<dbReference type="PANTHER" id="PTHR30535:SF34">
    <property type="entry name" value="MOLYBDATE-BINDING PROTEIN MOLA"/>
    <property type="match status" value="1"/>
</dbReference>
<keyword evidence="3" id="KW-1185">Reference proteome</keyword>
<dbReference type="eggNOG" id="COG0614">
    <property type="taxonomic scope" value="Bacteria"/>
</dbReference>
<dbReference type="GO" id="GO:0071281">
    <property type="term" value="P:cellular response to iron ion"/>
    <property type="evidence" value="ECO:0007669"/>
    <property type="project" value="TreeGrafter"/>
</dbReference>
<organism evidence="2 3">
    <name type="scientific">Deferribacter desulfuricans (strain DSM 14783 / JCM 11476 / NBRC 101012 / SSM1)</name>
    <dbReference type="NCBI Taxonomy" id="639282"/>
    <lineage>
        <taxon>Bacteria</taxon>
        <taxon>Pseudomonadati</taxon>
        <taxon>Deferribacterota</taxon>
        <taxon>Deferribacteres</taxon>
        <taxon>Deferribacterales</taxon>
        <taxon>Deferribacteraceae</taxon>
        <taxon>Deferribacter</taxon>
    </lineage>
</organism>
<dbReference type="PROSITE" id="PS50983">
    <property type="entry name" value="FE_B12_PBP"/>
    <property type="match status" value="1"/>
</dbReference>
<gene>
    <name evidence="2" type="ordered locus">DEFDS_2057</name>
</gene>
<accession>D3P9W6</accession>
<sequence>MKFLKWILNVLMVFILLTNSSLAYERVILLSPACADIFLKLGLNNKVVGITKHIKGFDSTVKVGSHLKPNLELMLSLNPDLIIYSNNRFLPNSLDKFHIKTYKYDPKTTKEIFEQIKKIASMMNVSKTGNNLINELKNKLSQLKKLNKKPKVIYEITQTPYIVAGKNSIINDIIKKAGGINAIDINKKLVKFSIEKAISLHPDIYIYQVGPMNKTPTPPDKRPLFKNMKTVFIRVNELDFARANTKTIDNILFLNNIFYKWSLK</sequence>
<dbReference type="RefSeq" id="WP_013008751.1">
    <property type="nucleotide sequence ID" value="NC_013939.1"/>
</dbReference>
<dbReference type="KEGG" id="ddf:DEFDS_2057"/>
<dbReference type="Pfam" id="PF01497">
    <property type="entry name" value="Peripla_BP_2"/>
    <property type="match status" value="1"/>
</dbReference>
<proteinExistence type="predicted"/>
<dbReference type="Gene3D" id="3.40.50.1980">
    <property type="entry name" value="Nitrogenase molybdenum iron protein domain"/>
    <property type="match status" value="2"/>
</dbReference>
<dbReference type="AlphaFoldDB" id="D3P9W6"/>
<dbReference type="EMBL" id="AP011529">
    <property type="protein sequence ID" value="BAI81506.1"/>
    <property type="molecule type" value="Genomic_DNA"/>
</dbReference>
<dbReference type="STRING" id="639282.DEFDS_2057"/>
<evidence type="ECO:0000313" key="3">
    <source>
        <dbReference type="Proteomes" id="UP000001520"/>
    </source>
</evidence>
<dbReference type="PANTHER" id="PTHR30535">
    <property type="entry name" value="VITAMIN B12-BINDING PROTEIN"/>
    <property type="match status" value="1"/>
</dbReference>
<evidence type="ECO:0000259" key="1">
    <source>
        <dbReference type="PROSITE" id="PS50983"/>
    </source>
</evidence>
<dbReference type="OrthoDB" id="9787772at2"/>
<protein>
    <submittedName>
        <fullName evidence="2">Iron ABC transporter, substrate-binding protein</fullName>
    </submittedName>
</protein>
<dbReference type="HOGENOM" id="CLU_038034_2_5_0"/>
<feature type="domain" description="Fe/B12 periplasmic-binding" evidence="1">
    <location>
        <begin position="26"/>
        <end position="264"/>
    </location>
</feature>